<dbReference type="PANTHER" id="PTHR30065">
    <property type="entry name" value="FLAGELLAR BIOSYNTHETIC PROTEIN FLIR"/>
    <property type="match status" value="1"/>
</dbReference>
<dbReference type="GO" id="GO:0044780">
    <property type="term" value="P:bacterial-type flagellum assembly"/>
    <property type="evidence" value="ECO:0007669"/>
    <property type="project" value="UniProtKB-UniRule"/>
</dbReference>
<keyword evidence="7 10" id="KW-0472">Membrane</keyword>
<evidence type="ECO:0000256" key="10">
    <source>
        <dbReference type="RuleBase" id="RU362071"/>
    </source>
</evidence>
<gene>
    <name evidence="11" type="ORF">AN401_14850</name>
</gene>
<keyword evidence="11" id="KW-0282">Flagellum</keyword>
<proteinExistence type="inferred from homology"/>
<dbReference type="InterPro" id="IPR006303">
    <property type="entry name" value="FliR"/>
</dbReference>
<name>A0A291HS88_9GAMM</name>
<dbReference type="KEGG" id="zdf:AN401_14850"/>
<evidence type="ECO:0000256" key="5">
    <source>
        <dbReference type="ARBA" id="ARBA00022692"/>
    </source>
</evidence>
<keyword evidence="4 10" id="KW-1003">Cell membrane</keyword>
<keyword evidence="8 10" id="KW-0975">Bacterial flagellum</keyword>
<feature type="transmembrane region" description="Helical" evidence="10">
    <location>
        <begin position="126"/>
        <end position="144"/>
    </location>
</feature>
<comment type="similarity">
    <text evidence="2 10">Belongs to the FliR/MopE/SpaR family.</text>
</comment>
<evidence type="ECO:0000256" key="2">
    <source>
        <dbReference type="ARBA" id="ARBA00009772"/>
    </source>
</evidence>
<comment type="subcellular location">
    <subcellularLocation>
        <location evidence="10">Cell membrane</location>
        <topology evidence="10">Multi-pass membrane protein</topology>
    </subcellularLocation>
    <subcellularLocation>
        <location evidence="10">Bacterial flagellum basal body</location>
    </subcellularLocation>
</comment>
<evidence type="ECO:0000256" key="3">
    <source>
        <dbReference type="ARBA" id="ARBA00021717"/>
    </source>
</evidence>
<dbReference type="AlphaFoldDB" id="A0A291HS88"/>
<dbReference type="GO" id="GO:0006605">
    <property type="term" value="P:protein targeting"/>
    <property type="evidence" value="ECO:0007669"/>
    <property type="project" value="UniProtKB-UniRule"/>
</dbReference>
<accession>A0A291HS88</accession>
<evidence type="ECO:0000256" key="8">
    <source>
        <dbReference type="ARBA" id="ARBA00023143"/>
    </source>
</evidence>
<dbReference type="EMBL" id="CP012621">
    <property type="protein sequence ID" value="ATG74979.1"/>
    <property type="molecule type" value="Genomic_DNA"/>
</dbReference>
<dbReference type="Proteomes" id="UP000217763">
    <property type="component" value="Chromosome"/>
</dbReference>
<dbReference type="Pfam" id="PF01311">
    <property type="entry name" value="Bac_export_1"/>
    <property type="match status" value="1"/>
</dbReference>
<dbReference type="NCBIfam" id="TIGR01400">
    <property type="entry name" value="fliR"/>
    <property type="match status" value="1"/>
</dbReference>
<dbReference type="PRINTS" id="PR00953">
    <property type="entry name" value="TYPE3IMRPROT"/>
</dbReference>
<dbReference type="PANTHER" id="PTHR30065:SF8">
    <property type="entry name" value="FLAGELLAR BIOSYNTHETIC PROTEIN FLIR"/>
    <property type="match status" value="1"/>
</dbReference>
<protein>
    <recommendedName>
        <fullName evidence="3 9">Flagellar biosynthetic protein FliR</fullName>
    </recommendedName>
</protein>
<evidence type="ECO:0000313" key="12">
    <source>
        <dbReference type="Proteomes" id="UP000217763"/>
    </source>
</evidence>
<evidence type="ECO:0000256" key="7">
    <source>
        <dbReference type="ARBA" id="ARBA00023136"/>
    </source>
</evidence>
<sequence>MSPLVSLTTPELMAWLGKGWWPFCRLAAFFWVLPLFGDGHLSPLVRLLFAFLISLLLFPLLPPGPAVDPFSFGAAVLTLEQILFGVLLALMLQMLFTLVTMAGQILSMQMGLAMAVMNDPVNGGSAPLLGQLLWLFAALLFLAWNGHLLALDIIVESFRTWPAGHSLYRLDLELLSRLFGWMFGAALILALPAVIAMLLVNITFGVMNRSAPSLNIFALGFPMSMMLGLASLLLMLANIPQRYLEFSQEVFDLMRHWSR</sequence>
<evidence type="ECO:0000256" key="4">
    <source>
        <dbReference type="ARBA" id="ARBA00022475"/>
    </source>
</evidence>
<comment type="function">
    <text evidence="1 10">Role in flagellar biosynthesis.</text>
</comment>
<dbReference type="InterPro" id="IPR002010">
    <property type="entry name" value="T3SS_IM_R"/>
</dbReference>
<keyword evidence="11" id="KW-0969">Cilium</keyword>
<keyword evidence="5 10" id="KW-0812">Transmembrane</keyword>
<dbReference type="GO" id="GO:0009425">
    <property type="term" value="C:bacterial-type flagellum basal body"/>
    <property type="evidence" value="ECO:0007669"/>
    <property type="project" value="UniProtKB-SubCell"/>
</dbReference>
<feature type="transmembrane region" description="Helical" evidence="10">
    <location>
        <begin position="178"/>
        <end position="204"/>
    </location>
</feature>
<organism evidence="11 12">
    <name type="scientific">Zobellella denitrificans</name>
    <dbReference type="NCBI Taxonomy" id="347534"/>
    <lineage>
        <taxon>Bacteria</taxon>
        <taxon>Pseudomonadati</taxon>
        <taxon>Pseudomonadota</taxon>
        <taxon>Gammaproteobacteria</taxon>
        <taxon>Aeromonadales</taxon>
        <taxon>Aeromonadaceae</taxon>
        <taxon>Zobellella</taxon>
    </lineage>
</organism>
<evidence type="ECO:0000256" key="1">
    <source>
        <dbReference type="ARBA" id="ARBA00002578"/>
    </source>
</evidence>
<keyword evidence="6 10" id="KW-1133">Transmembrane helix</keyword>
<feature type="transmembrane region" description="Helical" evidence="10">
    <location>
        <begin position="216"/>
        <end position="237"/>
    </location>
</feature>
<evidence type="ECO:0000256" key="6">
    <source>
        <dbReference type="ARBA" id="ARBA00022989"/>
    </source>
</evidence>
<dbReference type="RefSeq" id="WP_096779800.1">
    <property type="nucleotide sequence ID" value="NZ_CP012621.1"/>
</dbReference>
<feature type="transmembrane region" description="Helical" evidence="10">
    <location>
        <begin position="82"/>
        <end position="106"/>
    </location>
</feature>
<dbReference type="GO" id="GO:0005886">
    <property type="term" value="C:plasma membrane"/>
    <property type="evidence" value="ECO:0007669"/>
    <property type="project" value="UniProtKB-SubCell"/>
</dbReference>
<keyword evidence="12" id="KW-1185">Reference proteome</keyword>
<feature type="transmembrane region" description="Helical" evidence="10">
    <location>
        <begin position="44"/>
        <end position="62"/>
    </location>
</feature>
<feature type="transmembrane region" description="Helical" evidence="10">
    <location>
        <begin position="20"/>
        <end position="37"/>
    </location>
</feature>
<keyword evidence="11" id="KW-0966">Cell projection</keyword>
<reference evidence="12" key="1">
    <citation type="submission" date="2015-09" db="EMBL/GenBank/DDBJ databases">
        <authorList>
            <person name="Shao Z."/>
            <person name="Wang L."/>
        </authorList>
    </citation>
    <scope>NUCLEOTIDE SEQUENCE [LARGE SCALE GENOMIC DNA]</scope>
    <source>
        <strain evidence="12">F13-1</strain>
    </source>
</reference>
<evidence type="ECO:0000313" key="11">
    <source>
        <dbReference type="EMBL" id="ATG74979.1"/>
    </source>
</evidence>
<evidence type="ECO:0000256" key="9">
    <source>
        <dbReference type="NCBIfam" id="TIGR01400"/>
    </source>
</evidence>